<gene>
    <name evidence="1" type="ORF">FHU40_000636</name>
</gene>
<dbReference type="EMBL" id="JACHWR010000001">
    <property type="protein sequence ID" value="MBB3040835.1"/>
    <property type="molecule type" value="Genomic_DNA"/>
</dbReference>
<reference evidence="1 2" key="1">
    <citation type="submission" date="2020-08" db="EMBL/GenBank/DDBJ databases">
        <title>Sequencing the genomes of 1000 actinobacteria strains.</title>
        <authorList>
            <person name="Klenk H.-P."/>
        </authorList>
    </citation>
    <scope>NUCLEOTIDE SEQUENCE [LARGE SCALE GENOMIC DNA]</scope>
    <source>
        <strain evidence="1 2">DSM 105498</strain>
    </source>
</reference>
<proteinExistence type="predicted"/>
<evidence type="ECO:0000313" key="2">
    <source>
        <dbReference type="Proteomes" id="UP000589626"/>
    </source>
</evidence>
<sequence length="74" mass="7642">MSTRARGRIRSSGGVCARRLRRVAVALTAPWSLAAFACVVVLGVTVAEIVGDLPNYSSWLAASMASGYAISGSV</sequence>
<protein>
    <submittedName>
        <fullName evidence="1">Uncharacterized protein</fullName>
    </submittedName>
</protein>
<dbReference type="Proteomes" id="UP000589626">
    <property type="component" value="Unassembled WGS sequence"/>
</dbReference>
<comment type="caution">
    <text evidence="1">The sequence shown here is derived from an EMBL/GenBank/DDBJ whole genome shotgun (WGS) entry which is preliminary data.</text>
</comment>
<organism evidence="1 2">
    <name type="scientific">Nocardioides soli</name>
    <dbReference type="NCBI Taxonomy" id="1036020"/>
    <lineage>
        <taxon>Bacteria</taxon>
        <taxon>Bacillati</taxon>
        <taxon>Actinomycetota</taxon>
        <taxon>Actinomycetes</taxon>
        <taxon>Propionibacteriales</taxon>
        <taxon>Nocardioidaceae</taxon>
        <taxon>Nocardioides</taxon>
    </lineage>
</organism>
<dbReference type="AlphaFoldDB" id="A0A7W4Z0V0"/>
<keyword evidence="2" id="KW-1185">Reference proteome</keyword>
<accession>A0A7W4Z0V0</accession>
<name>A0A7W4Z0V0_9ACTN</name>
<evidence type="ECO:0000313" key="1">
    <source>
        <dbReference type="EMBL" id="MBB3040835.1"/>
    </source>
</evidence>